<dbReference type="GO" id="GO:0004721">
    <property type="term" value="F:phosphoprotein phosphatase activity"/>
    <property type="evidence" value="ECO:0007669"/>
    <property type="project" value="InterPro"/>
</dbReference>
<proteinExistence type="predicted"/>
<dbReference type="EMBL" id="UINC01007056">
    <property type="protein sequence ID" value="SVA31174.1"/>
    <property type="molecule type" value="Genomic_DNA"/>
</dbReference>
<gene>
    <name evidence="1" type="ORF">METZ01_LOCUS84028</name>
</gene>
<evidence type="ECO:0000313" key="1">
    <source>
        <dbReference type="EMBL" id="SVA31174.1"/>
    </source>
</evidence>
<accession>A0A381UT76</accession>
<dbReference type="SUPFAM" id="SSF52799">
    <property type="entry name" value="(Phosphotyrosine protein) phosphatases II"/>
    <property type="match status" value="1"/>
</dbReference>
<protein>
    <recommendedName>
        <fullName evidence="2">Tyrosine specific protein phosphatases domain-containing protein</fullName>
    </recommendedName>
</protein>
<sequence>MNRIHAQQNINLDGCFNFRDLGGYKTYDGKSTRFNKIFRSDELHNLTTSDISHITAVLDVKTIIDLRNPSEIMGFELENLSEYGINYFNIPLVEDQTWQHMPSNPVESYVSILQDCTSAHQIGKVVELIGKYSDHSSVFFCMAGKDRTGIVAAVILGLLNVTNRNIVSDYALSRNPWRSLKANMMSDPVRSKTIGNLPKDFLMVRESFMTETLRVLSKTHGSIHKYAKSLIAHSTFLRFRESFIS</sequence>
<dbReference type="Gene3D" id="3.90.190.10">
    <property type="entry name" value="Protein tyrosine phosphatase superfamily"/>
    <property type="match status" value="1"/>
</dbReference>
<dbReference type="InterPro" id="IPR029021">
    <property type="entry name" value="Prot-tyrosine_phosphatase-like"/>
</dbReference>
<evidence type="ECO:0008006" key="2">
    <source>
        <dbReference type="Google" id="ProtNLM"/>
    </source>
</evidence>
<dbReference type="Pfam" id="PF13350">
    <property type="entry name" value="Y_phosphatase3"/>
    <property type="match status" value="1"/>
</dbReference>
<name>A0A381UT76_9ZZZZ</name>
<dbReference type="PANTHER" id="PTHR31126:SF1">
    <property type="entry name" value="TYROSINE SPECIFIC PROTEIN PHOSPHATASES DOMAIN-CONTAINING PROTEIN"/>
    <property type="match status" value="1"/>
</dbReference>
<reference evidence="1" key="1">
    <citation type="submission" date="2018-05" db="EMBL/GenBank/DDBJ databases">
        <authorList>
            <person name="Lanie J.A."/>
            <person name="Ng W.-L."/>
            <person name="Kazmierczak K.M."/>
            <person name="Andrzejewski T.M."/>
            <person name="Davidsen T.M."/>
            <person name="Wayne K.J."/>
            <person name="Tettelin H."/>
            <person name="Glass J.I."/>
            <person name="Rusch D."/>
            <person name="Podicherti R."/>
            <person name="Tsui H.-C.T."/>
            <person name="Winkler M.E."/>
        </authorList>
    </citation>
    <scope>NUCLEOTIDE SEQUENCE</scope>
</reference>
<dbReference type="PANTHER" id="PTHR31126">
    <property type="entry name" value="TYROSINE-PROTEIN PHOSPHATASE"/>
    <property type="match status" value="1"/>
</dbReference>
<organism evidence="1">
    <name type="scientific">marine metagenome</name>
    <dbReference type="NCBI Taxonomy" id="408172"/>
    <lineage>
        <taxon>unclassified sequences</taxon>
        <taxon>metagenomes</taxon>
        <taxon>ecological metagenomes</taxon>
    </lineage>
</organism>
<dbReference type="InterPro" id="IPR026893">
    <property type="entry name" value="Tyr/Ser_Pase_IphP-type"/>
</dbReference>
<dbReference type="AlphaFoldDB" id="A0A381UT76"/>